<gene>
    <name evidence="2" type="ORF">F8568_031330</name>
</gene>
<dbReference type="AlphaFoldDB" id="A0A6I4MJN2"/>
<organism evidence="2 3">
    <name type="scientific">Actinomadura physcomitrii</name>
    <dbReference type="NCBI Taxonomy" id="2650748"/>
    <lineage>
        <taxon>Bacteria</taxon>
        <taxon>Bacillati</taxon>
        <taxon>Actinomycetota</taxon>
        <taxon>Actinomycetes</taxon>
        <taxon>Streptosporangiales</taxon>
        <taxon>Thermomonosporaceae</taxon>
        <taxon>Actinomadura</taxon>
    </lineage>
</organism>
<name>A0A6I4MJN2_9ACTN</name>
<dbReference type="EMBL" id="WBMS02000030">
    <property type="protein sequence ID" value="MWA04785.1"/>
    <property type="molecule type" value="Genomic_DNA"/>
</dbReference>
<keyword evidence="3" id="KW-1185">Reference proteome</keyword>
<feature type="compositionally biased region" description="Low complexity" evidence="1">
    <location>
        <begin position="36"/>
        <end position="45"/>
    </location>
</feature>
<evidence type="ECO:0000256" key="1">
    <source>
        <dbReference type="SAM" id="MobiDB-lite"/>
    </source>
</evidence>
<proteinExistence type="predicted"/>
<protein>
    <submittedName>
        <fullName evidence="2">Uncharacterized protein</fullName>
    </submittedName>
</protein>
<reference evidence="2" key="1">
    <citation type="submission" date="2019-12" db="EMBL/GenBank/DDBJ databases">
        <title>Actinomadura physcomitrii sp. nov., a novel actinomycete isolated from moss [Physcomitrium sphaericum (Ludw) Fuernr].</title>
        <authorList>
            <person name="Zhuang X."/>
        </authorList>
    </citation>
    <scope>NUCLEOTIDE SEQUENCE [LARGE SCALE GENOMIC DNA]</scope>
    <source>
        <strain evidence="2">LD22</strain>
    </source>
</reference>
<comment type="caution">
    <text evidence="2">The sequence shown here is derived from an EMBL/GenBank/DDBJ whole genome shotgun (WGS) entry which is preliminary data.</text>
</comment>
<evidence type="ECO:0000313" key="2">
    <source>
        <dbReference type="EMBL" id="MWA04785.1"/>
    </source>
</evidence>
<evidence type="ECO:0000313" key="3">
    <source>
        <dbReference type="Proteomes" id="UP000462055"/>
    </source>
</evidence>
<accession>A0A6I4MJN2</accession>
<sequence>MKPLSATPRTSLGRYPERSTPDRAALYGILDAGLIPSGRRSAPRSPTRPSPRAFPSPRT</sequence>
<dbReference type="Proteomes" id="UP000462055">
    <property type="component" value="Unassembled WGS sequence"/>
</dbReference>
<dbReference type="RefSeq" id="WP_151597280.1">
    <property type="nucleotide sequence ID" value="NZ_WBMS02000030.1"/>
</dbReference>
<feature type="region of interest" description="Disordered" evidence="1">
    <location>
        <begin position="1"/>
        <end position="59"/>
    </location>
</feature>
<feature type="compositionally biased region" description="Pro residues" evidence="1">
    <location>
        <begin position="46"/>
        <end position="59"/>
    </location>
</feature>